<sequence>MRAVAAPPDERESEGFAAELRQSVAWVSAGGSDVRELWASFAGGVAVVAAILLACVPRAAVAGASSVER</sequence>
<protein>
    <submittedName>
        <fullName evidence="2">Uncharacterized protein</fullName>
    </submittedName>
</protein>
<dbReference type="EMBL" id="BAABDQ010000079">
    <property type="protein sequence ID" value="GAA3625634.1"/>
    <property type="molecule type" value="Genomic_DNA"/>
</dbReference>
<comment type="caution">
    <text evidence="2">The sequence shown here is derived from an EMBL/GenBank/DDBJ whole genome shotgun (WGS) entry which is preliminary data.</text>
</comment>
<accession>A0ABP7A5X7</accession>
<keyword evidence="1" id="KW-0812">Transmembrane</keyword>
<gene>
    <name evidence="2" type="ORF">GCM10022419_133990</name>
</gene>
<organism evidence="2 3">
    <name type="scientific">Nonomuraea rosea</name>
    <dbReference type="NCBI Taxonomy" id="638574"/>
    <lineage>
        <taxon>Bacteria</taxon>
        <taxon>Bacillati</taxon>
        <taxon>Actinomycetota</taxon>
        <taxon>Actinomycetes</taxon>
        <taxon>Streptosporangiales</taxon>
        <taxon>Streptosporangiaceae</taxon>
        <taxon>Nonomuraea</taxon>
    </lineage>
</organism>
<evidence type="ECO:0000256" key="1">
    <source>
        <dbReference type="SAM" id="Phobius"/>
    </source>
</evidence>
<keyword evidence="1" id="KW-1133">Transmembrane helix</keyword>
<keyword evidence="1" id="KW-0472">Membrane</keyword>
<evidence type="ECO:0000313" key="3">
    <source>
        <dbReference type="Proteomes" id="UP001500630"/>
    </source>
</evidence>
<dbReference type="Proteomes" id="UP001500630">
    <property type="component" value="Unassembled WGS sequence"/>
</dbReference>
<feature type="transmembrane region" description="Helical" evidence="1">
    <location>
        <begin position="37"/>
        <end position="56"/>
    </location>
</feature>
<proteinExistence type="predicted"/>
<keyword evidence="3" id="KW-1185">Reference proteome</keyword>
<reference evidence="3" key="1">
    <citation type="journal article" date="2019" name="Int. J. Syst. Evol. Microbiol.">
        <title>The Global Catalogue of Microorganisms (GCM) 10K type strain sequencing project: providing services to taxonomists for standard genome sequencing and annotation.</title>
        <authorList>
            <consortium name="The Broad Institute Genomics Platform"/>
            <consortium name="The Broad Institute Genome Sequencing Center for Infectious Disease"/>
            <person name="Wu L."/>
            <person name="Ma J."/>
        </authorList>
    </citation>
    <scope>NUCLEOTIDE SEQUENCE [LARGE SCALE GENOMIC DNA]</scope>
    <source>
        <strain evidence="3">JCM 17326</strain>
    </source>
</reference>
<evidence type="ECO:0000313" key="2">
    <source>
        <dbReference type="EMBL" id="GAA3625634.1"/>
    </source>
</evidence>
<name>A0ABP7A5X7_9ACTN</name>
<dbReference type="RefSeq" id="WP_345580695.1">
    <property type="nucleotide sequence ID" value="NZ_BAABDQ010000079.1"/>
</dbReference>